<dbReference type="PANTHER" id="PTHR10877:SF194">
    <property type="entry name" value="LOCATION OF VULVA DEFECTIVE 1"/>
    <property type="match status" value="1"/>
</dbReference>
<comment type="caution">
    <text evidence="4">The sequence shown here is derived from an EMBL/GenBank/DDBJ whole genome shotgun (WGS) entry which is preliminary data.</text>
</comment>
<evidence type="ECO:0000256" key="1">
    <source>
        <dbReference type="PROSITE-ProRule" id="PRU00152"/>
    </source>
</evidence>
<keyword evidence="2" id="KW-1133">Transmembrane helix</keyword>
<dbReference type="InterPro" id="IPR051223">
    <property type="entry name" value="Polycystin"/>
</dbReference>
<feature type="transmembrane region" description="Helical" evidence="2">
    <location>
        <begin position="301"/>
        <end position="320"/>
    </location>
</feature>
<dbReference type="InterPro" id="IPR036392">
    <property type="entry name" value="PLAT/LH2_dom_sf"/>
</dbReference>
<feature type="transmembrane region" description="Helical" evidence="2">
    <location>
        <begin position="263"/>
        <end position="281"/>
    </location>
</feature>
<evidence type="ECO:0000313" key="5">
    <source>
        <dbReference type="Proteomes" id="UP000440578"/>
    </source>
</evidence>
<keyword evidence="2" id="KW-0812">Transmembrane</keyword>
<gene>
    <name evidence="4" type="primary">Pkd1l2_5</name>
    <name evidence="4" type="ORF">FJT64_023475</name>
</gene>
<dbReference type="PANTHER" id="PTHR10877">
    <property type="entry name" value="POLYCYSTIN FAMILY MEMBER"/>
    <property type="match status" value="1"/>
</dbReference>
<protein>
    <submittedName>
        <fullName evidence="4">Polycystic kidney disease protein 1-like 2</fullName>
    </submittedName>
</protein>
<evidence type="ECO:0000313" key="4">
    <source>
        <dbReference type="EMBL" id="KAF0304799.1"/>
    </source>
</evidence>
<organism evidence="4 5">
    <name type="scientific">Amphibalanus amphitrite</name>
    <name type="common">Striped barnacle</name>
    <name type="synonym">Balanus amphitrite</name>
    <dbReference type="NCBI Taxonomy" id="1232801"/>
    <lineage>
        <taxon>Eukaryota</taxon>
        <taxon>Metazoa</taxon>
        <taxon>Ecdysozoa</taxon>
        <taxon>Arthropoda</taxon>
        <taxon>Crustacea</taxon>
        <taxon>Multicrustacea</taxon>
        <taxon>Cirripedia</taxon>
        <taxon>Thoracica</taxon>
        <taxon>Thoracicalcarea</taxon>
        <taxon>Balanomorpha</taxon>
        <taxon>Balanoidea</taxon>
        <taxon>Balanidae</taxon>
        <taxon>Amphibalaninae</taxon>
        <taxon>Amphibalanus</taxon>
    </lineage>
</organism>
<feature type="transmembrane region" description="Helical" evidence="2">
    <location>
        <begin position="81"/>
        <end position="101"/>
    </location>
</feature>
<dbReference type="Gene3D" id="2.60.60.20">
    <property type="entry name" value="PLAT/LH2 domain"/>
    <property type="match status" value="1"/>
</dbReference>
<reference evidence="4 5" key="1">
    <citation type="submission" date="2019-07" db="EMBL/GenBank/DDBJ databases">
        <title>Draft genome assembly of a fouling barnacle, Amphibalanus amphitrite (Darwin, 1854): The first reference genome for Thecostraca.</title>
        <authorList>
            <person name="Kim W."/>
        </authorList>
    </citation>
    <scope>NUCLEOTIDE SEQUENCE [LARGE SCALE GENOMIC DNA]</scope>
    <source>
        <strain evidence="4">SNU_AA5</strain>
        <tissue evidence="4">Soma without cirri and trophi</tissue>
    </source>
</reference>
<dbReference type="AlphaFoldDB" id="A0A6A4WHS8"/>
<keyword evidence="5" id="KW-1185">Reference proteome</keyword>
<feature type="transmembrane region" description="Helical" evidence="2">
    <location>
        <begin position="407"/>
        <end position="429"/>
    </location>
</feature>
<accession>A0A6A4WHS8</accession>
<dbReference type="InterPro" id="IPR001024">
    <property type="entry name" value="PLAT/LH2_dom"/>
</dbReference>
<keyword evidence="2" id="KW-0472">Membrane</keyword>
<evidence type="ECO:0000256" key="2">
    <source>
        <dbReference type="SAM" id="Phobius"/>
    </source>
</evidence>
<sequence>MSIAAKLPVASQAHSVQKLADTLRRLPLLGIFQVSPLTNTHFAHCLCDHLTAFGSDFAVPPNTIDFAAAYSNLGAKLRDNFAVLVFVCCCVAIYLVLVVWARRMDRRDVQKWGVTPLSDNAADERYLYQVTVFTGMRGSAGTRSRVSLVVSGDRDDTGVRRLTDGTSRELSRGSVVHFLMSTAGPLGHLDYIRVSFFVCERWLAVDEDDGMIERMVPRSGREEITSFSQLFSSTTKKNLTDGHLWVSIFVRPQRSNYTRVQRLSVVMALMFLTMCVNAMFYKTEPATSKTLNLGFFSITTFQIWVSLIGSVIVLPPSLLIDKIFRMSRPRRSAAERRAEQQLERVRQTFGGARKAKKKRSLPHWCVYVGWLLVLGAAGTSAFMVFSYSLQWGRDKSLSWLKAMLLSVVQNVCFIQPAKVFCVALVFSILCKKPDTEAVDDESALEKALPADDEELVGGRPRSGACCTSAAGGEMERLRSAVSGAGGWNG</sequence>
<name>A0A6A4WHS8_AMPAM</name>
<dbReference type="GO" id="GO:0016020">
    <property type="term" value="C:membrane"/>
    <property type="evidence" value="ECO:0007669"/>
    <property type="project" value="TreeGrafter"/>
</dbReference>
<feature type="domain" description="PLAT" evidence="3">
    <location>
        <begin position="126"/>
        <end position="249"/>
    </location>
</feature>
<dbReference type="GO" id="GO:0005262">
    <property type="term" value="F:calcium channel activity"/>
    <property type="evidence" value="ECO:0007669"/>
    <property type="project" value="TreeGrafter"/>
</dbReference>
<dbReference type="SUPFAM" id="SSF49723">
    <property type="entry name" value="Lipase/lipooxygenase domain (PLAT/LH2 domain)"/>
    <property type="match status" value="1"/>
</dbReference>
<dbReference type="GO" id="GO:0050982">
    <property type="term" value="P:detection of mechanical stimulus"/>
    <property type="evidence" value="ECO:0007669"/>
    <property type="project" value="TreeGrafter"/>
</dbReference>
<dbReference type="Proteomes" id="UP000440578">
    <property type="component" value="Unassembled WGS sequence"/>
</dbReference>
<evidence type="ECO:0000259" key="3">
    <source>
        <dbReference type="PROSITE" id="PS50095"/>
    </source>
</evidence>
<dbReference type="OrthoDB" id="444119at2759"/>
<proteinExistence type="predicted"/>
<comment type="caution">
    <text evidence="1">Lacks conserved residue(s) required for the propagation of feature annotation.</text>
</comment>
<dbReference type="PROSITE" id="PS50095">
    <property type="entry name" value="PLAT"/>
    <property type="match status" value="1"/>
</dbReference>
<dbReference type="EMBL" id="VIIS01000811">
    <property type="protein sequence ID" value="KAF0304799.1"/>
    <property type="molecule type" value="Genomic_DNA"/>
</dbReference>
<feature type="transmembrane region" description="Helical" evidence="2">
    <location>
        <begin position="364"/>
        <end position="387"/>
    </location>
</feature>